<dbReference type="EMBL" id="MU839843">
    <property type="protein sequence ID" value="KAK1751170.1"/>
    <property type="molecule type" value="Genomic_DNA"/>
</dbReference>
<evidence type="ECO:0000259" key="11">
    <source>
        <dbReference type="PROSITE" id="PS52012"/>
    </source>
</evidence>
<dbReference type="InterPro" id="IPR008427">
    <property type="entry name" value="Extracellular_membr_CFEM_dom"/>
</dbReference>
<name>A0AAJ0F7G6_9PEZI</name>
<keyword evidence="5" id="KW-0336">GPI-anchor</keyword>
<keyword evidence="9" id="KW-0349">Heme</keyword>
<comment type="caution">
    <text evidence="12">The sequence shown here is derived from an EMBL/GenBank/DDBJ whole genome shotgun (WGS) entry which is preliminary data.</text>
</comment>
<feature type="chain" id="PRO_5042529702" description="CFEM domain-containing protein" evidence="10">
    <location>
        <begin position="18"/>
        <end position="119"/>
    </location>
</feature>
<evidence type="ECO:0000256" key="7">
    <source>
        <dbReference type="ARBA" id="ARBA00023157"/>
    </source>
</evidence>
<evidence type="ECO:0000313" key="13">
    <source>
        <dbReference type="Proteomes" id="UP001239445"/>
    </source>
</evidence>
<evidence type="ECO:0000256" key="6">
    <source>
        <dbReference type="ARBA" id="ARBA00022729"/>
    </source>
</evidence>
<proteinExistence type="inferred from homology"/>
<dbReference type="GO" id="GO:0098552">
    <property type="term" value="C:side of membrane"/>
    <property type="evidence" value="ECO:0007669"/>
    <property type="project" value="UniProtKB-KW"/>
</dbReference>
<evidence type="ECO:0000256" key="2">
    <source>
        <dbReference type="ARBA" id="ARBA00004613"/>
    </source>
</evidence>
<dbReference type="AlphaFoldDB" id="A0AAJ0F7G6"/>
<keyword evidence="7" id="KW-1015">Disulfide bond</keyword>
<keyword evidence="5" id="KW-0325">Glycoprotein</keyword>
<keyword evidence="4" id="KW-0964">Secreted</keyword>
<gene>
    <name evidence="12" type="ORF">QBC47DRAFT_406426</name>
</gene>
<feature type="domain" description="CFEM" evidence="11">
    <location>
        <begin position="19"/>
        <end position="119"/>
    </location>
</feature>
<sequence>MRSTILAFVSLAATAWSQITEAPVDAAAPTATASISCSLTSLMPSCGISCIAAAASAVGCTSPMDFSCQCSHAMAMQSAVMPCVASACGAAAATVGSVANAICTACVATPTMVATKAGM</sequence>
<keyword evidence="9" id="KW-0408">Iron</keyword>
<evidence type="ECO:0000256" key="8">
    <source>
        <dbReference type="ARBA" id="ARBA00023288"/>
    </source>
</evidence>
<comment type="similarity">
    <text evidence="3">Belongs to the RBT5 family.</text>
</comment>
<evidence type="ECO:0000313" key="12">
    <source>
        <dbReference type="EMBL" id="KAK1751170.1"/>
    </source>
</evidence>
<dbReference type="Pfam" id="PF05730">
    <property type="entry name" value="CFEM"/>
    <property type="match status" value="1"/>
</dbReference>
<keyword evidence="5" id="KW-0472">Membrane</keyword>
<comment type="caution">
    <text evidence="9">Lacks conserved residue(s) required for the propagation of feature annotation.</text>
</comment>
<keyword evidence="13" id="KW-1185">Reference proteome</keyword>
<evidence type="ECO:0000256" key="4">
    <source>
        <dbReference type="ARBA" id="ARBA00022525"/>
    </source>
</evidence>
<organism evidence="12 13">
    <name type="scientific">Echria macrotheca</name>
    <dbReference type="NCBI Taxonomy" id="438768"/>
    <lineage>
        <taxon>Eukaryota</taxon>
        <taxon>Fungi</taxon>
        <taxon>Dikarya</taxon>
        <taxon>Ascomycota</taxon>
        <taxon>Pezizomycotina</taxon>
        <taxon>Sordariomycetes</taxon>
        <taxon>Sordariomycetidae</taxon>
        <taxon>Sordariales</taxon>
        <taxon>Schizotheciaceae</taxon>
        <taxon>Echria</taxon>
    </lineage>
</organism>
<keyword evidence="9" id="KW-0479">Metal-binding</keyword>
<evidence type="ECO:0000256" key="9">
    <source>
        <dbReference type="PROSITE-ProRule" id="PRU01356"/>
    </source>
</evidence>
<evidence type="ECO:0000256" key="3">
    <source>
        <dbReference type="ARBA" id="ARBA00010031"/>
    </source>
</evidence>
<protein>
    <recommendedName>
        <fullName evidence="11">CFEM domain-containing protein</fullName>
    </recommendedName>
</protein>
<reference evidence="12" key="1">
    <citation type="submission" date="2023-06" db="EMBL/GenBank/DDBJ databases">
        <title>Genome-scale phylogeny and comparative genomics of the fungal order Sordariales.</title>
        <authorList>
            <consortium name="Lawrence Berkeley National Laboratory"/>
            <person name="Hensen N."/>
            <person name="Bonometti L."/>
            <person name="Westerberg I."/>
            <person name="Brannstrom I.O."/>
            <person name="Guillou S."/>
            <person name="Cros-Aarteil S."/>
            <person name="Calhoun S."/>
            <person name="Haridas S."/>
            <person name="Kuo A."/>
            <person name="Mondo S."/>
            <person name="Pangilinan J."/>
            <person name="Riley R."/>
            <person name="Labutti K."/>
            <person name="Andreopoulos B."/>
            <person name="Lipzen A."/>
            <person name="Chen C."/>
            <person name="Yanf M."/>
            <person name="Daum C."/>
            <person name="Ng V."/>
            <person name="Clum A."/>
            <person name="Steindorff A."/>
            <person name="Ohm R."/>
            <person name="Martin F."/>
            <person name="Silar P."/>
            <person name="Natvig D."/>
            <person name="Lalanne C."/>
            <person name="Gautier V."/>
            <person name="Ament-Velasquez S.L."/>
            <person name="Kruys A."/>
            <person name="Hutchinson M.I."/>
            <person name="Powell A.J."/>
            <person name="Barry K."/>
            <person name="Miller A.N."/>
            <person name="Grigoriev I.V."/>
            <person name="Debuchy R."/>
            <person name="Gladieux P."/>
            <person name="Thoren M.H."/>
            <person name="Johannesson H."/>
        </authorList>
    </citation>
    <scope>NUCLEOTIDE SEQUENCE</scope>
    <source>
        <strain evidence="12">PSN4</strain>
    </source>
</reference>
<dbReference type="SMART" id="SM00747">
    <property type="entry name" value="CFEM"/>
    <property type="match status" value="1"/>
</dbReference>
<evidence type="ECO:0000256" key="1">
    <source>
        <dbReference type="ARBA" id="ARBA00004589"/>
    </source>
</evidence>
<dbReference type="GO" id="GO:0005576">
    <property type="term" value="C:extracellular region"/>
    <property type="evidence" value="ECO:0007669"/>
    <property type="project" value="UniProtKB-SubCell"/>
</dbReference>
<dbReference type="PROSITE" id="PS52012">
    <property type="entry name" value="CFEM"/>
    <property type="match status" value="1"/>
</dbReference>
<feature type="binding site" description="axial binding residue" evidence="9">
    <location>
        <position position="65"/>
    </location>
    <ligand>
        <name>heme</name>
        <dbReference type="ChEBI" id="CHEBI:30413"/>
    </ligand>
    <ligandPart>
        <name>Fe</name>
        <dbReference type="ChEBI" id="CHEBI:18248"/>
    </ligandPart>
</feature>
<keyword evidence="6 10" id="KW-0732">Signal</keyword>
<dbReference type="Proteomes" id="UP001239445">
    <property type="component" value="Unassembled WGS sequence"/>
</dbReference>
<evidence type="ECO:0000256" key="10">
    <source>
        <dbReference type="SAM" id="SignalP"/>
    </source>
</evidence>
<keyword evidence="8" id="KW-0449">Lipoprotein</keyword>
<dbReference type="GO" id="GO:0046872">
    <property type="term" value="F:metal ion binding"/>
    <property type="evidence" value="ECO:0007669"/>
    <property type="project" value="UniProtKB-UniRule"/>
</dbReference>
<comment type="subcellular location">
    <subcellularLocation>
        <location evidence="1">Membrane</location>
        <topology evidence="1">Lipid-anchor</topology>
        <topology evidence="1">GPI-anchor</topology>
    </subcellularLocation>
    <subcellularLocation>
        <location evidence="2">Secreted</location>
    </subcellularLocation>
</comment>
<feature type="signal peptide" evidence="10">
    <location>
        <begin position="1"/>
        <end position="17"/>
    </location>
</feature>
<accession>A0AAJ0F7G6</accession>
<evidence type="ECO:0000256" key="5">
    <source>
        <dbReference type="ARBA" id="ARBA00022622"/>
    </source>
</evidence>